<dbReference type="GO" id="GO:0015716">
    <property type="term" value="P:organic phosphonate transport"/>
    <property type="evidence" value="ECO:0007669"/>
    <property type="project" value="InterPro"/>
</dbReference>
<evidence type="ECO:0000313" key="2">
    <source>
        <dbReference type="Proteomes" id="UP000076490"/>
    </source>
</evidence>
<accession>A0A165GQD0</accession>
<comment type="caution">
    <text evidence="1">The sequence shown here is derived from an EMBL/GenBank/DDBJ whole genome shotgun (WGS) entry which is preliminary data.</text>
</comment>
<name>A0A165GQD0_9BACL</name>
<dbReference type="Proteomes" id="UP000076490">
    <property type="component" value="Unassembled WGS sequence"/>
</dbReference>
<dbReference type="RefSeq" id="WP_063182365.1">
    <property type="nucleotide sequence ID" value="NZ_LQNT01000011.1"/>
</dbReference>
<reference evidence="1 2" key="1">
    <citation type="submission" date="2016-01" db="EMBL/GenBank/DDBJ databases">
        <title>Whole genome sequencing of Bhargavaea cecembensis T14.</title>
        <authorList>
            <person name="Hong K.W."/>
        </authorList>
    </citation>
    <scope>NUCLEOTIDE SEQUENCE [LARGE SCALE GENOMIC DNA]</scope>
    <source>
        <strain evidence="1 2">T14</strain>
    </source>
</reference>
<dbReference type="InterPro" id="IPR009609">
    <property type="entry name" value="Phosphonate_metab_PhnG"/>
</dbReference>
<dbReference type="AlphaFoldDB" id="A0A165GQD0"/>
<dbReference type="OrthoDB" id="3182891at2"/>
<proteinExistence type="predicted"/>
<sequence>MKRRRMTEILIEGNPELADRLASEIRHHYPVRELVAPRQGLTMIKMRETAKQSLFYLGEVLVTEAKVEIGDHIGVGIVAGVREKLAGDLAVIDAACRAGLSETAGWSAMLEAEEIRLADRNRRELAALEKTKVQFDTMEE</sequence>
<keyword evidence="1" id="KW-0456">Lyase</keyword>
<dbReference type="EMBL" id="LQNT01000011">
    <property type="protein sequence ID" value="KZE37274.1"/>
    <property type="molecule type" value="Genomic_DNA"/>
</dbReference>
<dbReference type="GO" id="GO:0016829">
    <property type="term" value="F:lyase activity"/>
    <property type="evidence" value="ECO:0007669"/>
    <property type="project" value="UniProtKB-KW"/>
</dbReference>
<evidence type="ECO:0000313" key="1">
    <source>
        <dbReference type="EMBL" id="KZE37274.1"/>
    </source>
</evidence>
<dbReference type="Pfam" id="PF06754">
    <property type="entry name" value="PhnG"/>
    <property type="match status" value="1"/>
</dbReference>
<dbReference type="NCBIfam" id="TIGR03293">
    <property type="entry name" value="PhnG_redo"/>
    <property type="match status" value="1"/>
</dbReference>
<gene>
    <name evidence="1" type="ORF">AV656_11945</name>
</gene>
<dbReference type="GO" id="GO:0019634">
    <property type="term" value="P:organic phosphonate metabolic process"/>
    <property type="evidence" value="ECO:0007669"/>
    <property type="project" value="InterPro"/>
</dbReference>
<organism evidence="1 2">
    <name type="scientific">Bhargavaea cecembensis</name>
    <dbReference type="NCBI Taxonomy" id="394098"/>
    <lineage>
        <taxon>Bacteria</taxon>
        <taxon>Bacillati</taxon>
        <taxon>Bacillota</taxon>
        <taxon>Bacilli</taxon>
        <taxon>Bacillales</taxon>
        <taxon>Caryophanaceae</taxon>
        <taxon>Bhargavaea</taxon>
    </lineage>
</organism>
<protein>
    <submittedName>
        <fullName evidence="1">Phosphonate C-P lyase system protein PhnG</fullName>
    </submittedName>
</protein>